<evidence type="ECO:0000256" key="8">
    <source>
        <dbReference type="ARBA" id="ARBA00023170"/>
    </source>
</evidence>
<evidence type="ECO:0000313" key="16">
    <source>
        <dbReference type="Proteomes" id="UP000466442"/>
    </source>
</evidence>
<dbReference type="Pfam" id="PF01094">
    <property type="entry name" value="ANF_receptor"/>
    <property type="match status" value="1"/>
</dbReference>
<dbReference type="PRINTS" id="PR00593">
    <property type="entry name" value="MTABOTROPICR"/>
</dbReference>
<accession>A0A8S9XP90</accession>
<keyword evidence="3" id="KW-1003">Cell membrane</keyword>
<dbReference type="InterPro" id="IPR000337">
    <property type="entry name" value="GPCR_3"/>
</dbReference>
<keyword evidence="6" id="KW-0297">G-protein coupled receptor</keyword>
<feature type="region of interest" description="Disordered" evidence="12">
    <location>
        <begin position="1149"/>
        <end position="1189"/>
    </location>
</feature>
<feature type="transmembrane region" description="Helical" evidence="13">
    <location>
        <begin position="956"/>
        <end position="977"/>
    </location>
</feature>
<dbReference type="InterPro" id="IPR017979">
    <property type="entry name" value="GPCR_3_CS"/>
</dbReference>
<comment type="function">
    <text evidence="11">G-protein coupled receptor for glutamate. Ligand binding causes a conformation change that triggers signaling via guanine nucleotide-binding proteins (G proteins) and modulates the activity of down-stream effectors.</text>
</comment>
<keyword evidence="8" id="KW-0675">Receptor</keyword>
<feature type="transmembrane region" description="Helical" evidence="13">
    <location>
        <begin position="1070"/>
        <end position="1092"/>
    </location>
</feature>
<sequence>MSKYLDELLRAKTALRAKYRQISQGAIAQESFLKSTFEPITRPLNTLIERSGEFKDIEQPTPIRTKKRVKGVKTKKKRKQRIVTPLVSIKNEPVSVPEFLTENDFYEYEPQENDQEVTFDPPKTSSTPNKDPFSSSILNQTTVDVAQTHTPKFATPQMGEKNIADLETTAIREQAKTPQGQKDMQEILSQFPLHAQKYIAYLTLGAADSGIDENTLDAHYGPRVAGTSGVNLGSKNIKFEGNYVYLGDNLKARGTKGFYDLLFLKDPKNYTQSDLANYEEFIRKSNVAYSGYSPFRQINRYGGSKYAKFIKNIYPPKGKGEVELPAVQLARDFDINSVVGQIYDPNVLVNGLKVSTNEFSPGCLNDEVRIISLPCRHLSSISNLDDAEPTCNKTQVRKVISGVVGAASSVTSVQVANLLRLFKIPQVSYFSTSPELSNKQRFEYFTRTIPSDRHQVQAMVELVRRLDWSYVSVIYEESNYGIKAFEELEVLLGKYDICIAVKEKLVKDSGVAEDNVYDNIILRLQTKPRAKGVIIFGSDQEVAELMRAVKRCNATGSFSWIGSDGWSARDLVSHGNERQVEGTLSVQPQANPVEGFEDYFVSLTVDNNKRNPWFIEFWEDHFKCRYPNSTPTPYNIRFHRECTPNDKLNKDNVVFENQLQFVSDAVMALAEALHDMHSDVCGNYKGVCSKMSPTKGSDLLKYLRKVKFEGLSGDKFHFDSNGDGPARYNIVHFKQISPGSFQWVNVGEYVEGELRLNMSDVRFHSGSSQPPESVCSLPCQSGQAKKYVEGERCCWYCFNCTRYQVLHVSDETQCYNCPGGTLPDLLQSKCNPLPEVYLRADSKWAIGAISLSIVGIIITLFVVIVFARHNNTPIVKAAGRELSYVLLSGILLCYSITFLLVLRPTDVVCALQRFGVGFCFTVVYAALFTKTNRIARIFKAGKKTTKRPNFISPKSQLIICTCLISIQIIVNLLWMIISPPKAIYHYPTREDNLLVCSSFIDTSYMIAFAYPILLIVVCTVYAVLTRNIPEAFNESKHIGFTMYTTCIIWLAFVPLYFVTGNHMPLRITSMSVTINLSASVTVVCLFSPKLYIILVKPERNVRQSMMSTRKSALKSGVASVMVGTLPIAQGLVTSESLLRMQQGVGMPELKPVQLPTTLSKTTQTSPKHNRESSKKKKEQVQQLNNCNAT</sequence>
<feature type="compositionally biased region" description="Polar residues" evidence="12">
    <location>
        <begin position="123"/>
        <end position="135"/>
    </location>
</feature>
<dbReference type="InterPro" id="IPR038550">
    <property type="entry name" value="GPCR_3_9-Cys_sf"/>
</dbReference>
<evidence type="ECO:0000256" key="11">
    <source>
        <dbReference type="ARBA" id="ARBA00054813"/>
    </source>
</evidence>
<comment type="subcellular location">
    <subcellularLocation>
        <location evidence="1">Cell membrane</location>
        <topology evidence="1">Multi-pass membrane protein</topology>
    </subcellularLocation>
</comment>
<dbReference type="FunFam" id="2.10.50.30:FF:000001">
    <property type="entry name" value="metabotropic glutamate receptor 1"/>
    <property type="match status" value="1"/>
</dbReference>
<dbReference type="Pfam" id="PF26634">
    <property type="entry name" value="DUF8207"/>
    <property type="match status" value="1"/>
</dbReference>
<gene>
    <name evidence="15" type="ORF">GE061_013550</name>
</gene>
<evidence type="ECO:0000256" key="2">
    <source>
        <dbReference type="ARBA" id="ARBA00007242"/>
    </source>
</evidence>
<evidence type="ECO:0000256" key="5">
    <source>
        <dbReference type="ARBA" id="ARBA00022989"/>
    </source>
</evidence>
<dbReference type="PROSITE" id="PS50259">
    <property type="entry name" value="G_PROTEIN_RECEP_F3_4"/>
    <property type="match status" value="1"/>
</dbReference>
<dbReference type="Proteomes" id="UP000466442">
    <property type="component" value="Linkage Group LG5"/>
</dbReference>
<feature type="transmembrane region" description="Helical" evidence="13">
    <location>
        <begin position="1037"/>
        <end position="1058"/>
    </location>
</feature>
<dbReference type="Gene3D" id="3.40.50.2300">
    <property type="match status" value="2"/>
</dbReference>
<feature type="compositionally biased region" description="Polar residues" evidence="12">
    <location>
        <begin position="1180"/>
        <end position="1189"/>
    </location>
</feature>
<comment type="similarity">
    <text evidence="2">Belongs to the G-protein coupled receptor 3 family.</text>
</comment>
<feature type="transmembrane region" description="Helical" evidence="13">
    <location>
        <begin position="844"/>
        <end position="867"/>
    </location>
</feature>
<dbReference type="GO" id="GO:0005886">
    <property type="term" value="C:plasma membrane"/>
    <property type="evidence" value="ECO:0007669"/>
    <property type="project" value="UniProtKB-SubCell"/>
</dbReference>
<dbReference type="PRINTS" id="PR00248">
    <property type="entry name" value="GPCRMGR"/>
</dbReference>
<feature type="region of interest" description="Disordered" evidence="12">
    <location>
        <begin position="110"/>
        <end position="135"/>
    </location>
</feature>
<dbReference type="InterPro" id="IPR000162">
    <property type="entry name" value="GPCR_3_mtglu_rcpt"/>
</dbReference>
<dbReference type="EMBL" id="WIXP02000005">
    <property type="protein sequence ID" value="KAF6210444.1"/>
    <property type="molecule type" value="Genomic_DNA"/>
</dbReference>
<dbReference type="InterPro" id="IPR017978">
    <property type="entry name" value="GPCR_3_C"/>
</dbReference>
<keyword evidence="7 13" id="KW-0472">Membrane</keyword>
<protein>
    <recommendedName>
        <fullName evidence="14">G-protein coupled receptors family 3 profile domain-containing protein</fullName>
    </recommendedName>
</protein>
<dbReference type="Gene3D" id="2.10.50.30">
    <property type="entry name" value="GPCR, family 3, nine cysteines domain"/>
    <property type="match status" value="1"/>
</dbReference>
<dbReference type="InterPro" id="IPR001828">
    <property type="entry name" value="ANF_lig-bd_rcpt"/>
</dbReference>
<dbReference type="Pfam" id="PF07562">
    <property type="entry name" value="NCD3G"/>
    <property type="match status" value="1"/>
</dbReference>
<evidence type="ECO:0000256" key="7">
    <source>
        <dbReference type="ARBA" id="ARBA00023136"/>
    </source>
</evidence>
<dbReference type="SUPFAM" id="SSF53822">
    <property type="entry name" value="Periplasmic binding protein-like I"/>
    <property type="match status" value="1"/>
</dbReference>
<reference evidence="15" key="1">
    <citation type="journal article" date="2021" name="Mol. Ecol. Resour.">
        <title>Apolygus lucorum genome provides insights into omnivorousness and mesophyll feeding.</title>
        <authorList>
            <person name="Liu Y."/>
            <person name="Liu H."/>
            <person name="Wang H."/>
            <person name="Huang T."/>
            <person name="Liu B."/>
            <person name="Yang B."/>
            <person name="Yin L."/>
            <person name="Li B."/>
            <person name="Zhang Y."/>
            <person name="Zhang S."/>
            <person name="Jiang F."/>
            <person name="Zhang X."/>
            <person name="Ren Y."/>
            <person name="Wang B."/>
            <person name="Wang S."/>
            <person name="Lu Y."/>
            <person name="Wu K."/>
            <person name="Fan W."/>
            <person name="Wang G."/>
        </authorList>
    </citation>
    <scope>NUCLEOTIDE SEQUENCE</scope>
    <source>
        <strain evidence="15">12Hb</strain>
    </source>
</reference>
<dbReference type="PROSITE" id="PS00981">
    <property type="entry name" value="G_PROTEIN_RECEP_F3_3"/>
    <property type="match status" value="1"/>
</dbReference>
<dbReference type="FunFam" id="3.40.50.2300:FF:000145">
    <property type="entry name" value="Glutamate receptor, metabotropic"/>
    <property type="match status" value="1"/>
</dbReference>
<proteinExistence type="inferred from homology"/>
<feature type="domain" description="G-protein coupled receptors family 3 profile" evidence="14">
    <location>
        <begin position="844"/>
        <end position="1109"/>
    </location>
</feature>
<evidence type="ECO:0000256" key="13">
    <source>
        <dbReference type="SAM" id="Phobius"/>
    </source>
</evidence>
<evidence type="ECO:0000256" key="9">
    <source>
        <dbReference type="ARBA" id="ARBA00023180"/>
    </source>
</evidence>
<feature type="compositionally biased region" description="Polar residues" evidence="12">
    <location>
        <begin position="1154"/>
        <end position="1166"/>
    </location>
</feature>
<dbReference type="InterPro" id="IPR028082">
    <property type="entry name" value="Peripla_BP_I"/>
</dbReference>
<feature type="transmembrane region" description="Helical" evidence="13">
    <location>
        <begin position="882"/>
        <end position="902"/>
    </location>
</feature>
<evidence type="ECO:0000256" key="4">
    <source>
        <dbReference type="ARBA" id="ARBA00022692"/>
    </source>
</evidence>
<keyword evidence="10" id="KW-0807">Transducer</keyword>
<evidence type="ECO:0000256" key="10">
    <source>
        <dbReference type="ARBA" id="ARBA00023224"/>
    </source>
</evidence>
<dbReference type="PANTHER" id="PTHR24060">
    <property type="entry name" value="METABOTROPIC GLUTAMATE RECEPTOR"/>
    <property type="match status" value="1"/>
</dbReference>
<keyword evidence="9" id="KW-0325">Glycoprotein</keyword>
<evidence type="ECO:0000259" key="14">
    <source>
        <dbReference type="PROSITE" id="PS50259"/>
    </source>
</evidence>
<feature type="transmembrane region" description="Helical" evidence="13">
    <location>
        <begin position="1004"/>
        <end position="1025"/>
    </location>
</feature>
<organism evidence="15 16">
    <name type="scientific">Apolygus lucorum</name>
    <name type="common">Small green plant bug</name>
    <name type="synonym">Lygocoris lucorum</name>
    <dbReference type="NCBI Taxonomy" id="248454"/>
    <lineage>
        <taxon>Eukaryota</taxon>
        <taxon>Metazoa</taxon>
        <taxon>Ecdysozoa</taxon>
        <taxon>Arthropoda</taxon>
        <taxon>Hexapoda</taxon>
        <taxon>Insecta</taxon>
        <taxon>Pterygota</taxon>
        <taxon>Neoptera</taxon>
        <taxon>Paraneoptera</taxon>
        <taxon>Hemiptera</taxon>
        <taxon>Heteroptera</taxon>
        <taxon>Panheteroptera</taxon>
        <taxon>Cimicomorpha</taxon>
        <taxon>Miridae</taxon>
        <taxon>Mirini</taxon>
        <taxon>Apolygus</taxon>
    </lineage>
</organism>
<dbReference type="InterPro" id="IPR011500">
    <property type="entry name" value="GPCR_3_9-Cys_dom"/>
</dbReference>
<dbReference type="CDD" id="cd15045">
    <property type="entry name" value="7tmC_mGluRs"/>
    <property type="match status" value="1"/>
</dbReference>
<dbReference type="InterPro" id="IPR050726">
    <property type="entry name" value="mGluR"/>
</dbReference>
<dbReference type="Pfam" id="PF00003">
    <property type="entry name" value="7tm_3"/>
    <property type="match status" value="1"/>
</dbReference>
<evidence type="ECO:0000313" key="15">
    <source>
        <dbReference type="EMBL" id="KAF6210444.1"/>
    </source>
</evidence>
<dbReference type="InterPro" id="IPR058520">
    <property type="entry name" value="DUF8207"/>
</dbReference>
<feature type="transmembrane region" description="Helical" evidence="13">
    <location>
        <begin position="1112"/>
        <end position="1132"/>
    </location>
</feature>
<keyword evidence="5 13" id="KW-1133">Transmembrane helix</keyword>
<evidence type="ECO:0000256" key="6">
    <source>
        <dbReference type="ARBA" id="ARBA00023040"/>
    </source>
</evidence>
<dbReference type="OrthoDB" id="425344at2759"/>
<keyword evidence="4 13" id="KW-0812">Transmembrane</keyword>
<comment type="caution">
    <text evidence="15">The sequence shown here is derived from an EMBL/GenBank/DDBJ whole genome shotgun (WGS) entry which is preliminary data.</text>
</comment>
<evidence type="ECO:0000256" key="3">
    <source>
        <dbReference type="ARBA" id="ARBA00022475"/>
    </source>
</evidence>
<evidence type="ECO:0000256" key="12">
    <source>
        <dbReference type="SAM" id="MobiDB-lite"/>
    </source>
</evidence>
<dbReference type="GO" id="GO:0004930">
    <property type="term" value="F:G protein-coupled receptor activity"/>
    <property type="evidence" value="ECO:0007669"/>
    <property type="project" value="UniProtKB-KW"/>
</dbReference>
<name>A0A8S9XP90_APOLU</name>
<evidence type="ECO:0000256" key="1">
    <source>
        <dbReference type="ARBA" id="ARBA00004651"/>
    </source>
</evidence>
<keyword evidence="16" id="KW-1185">Reference proteome</keyword>
<dbReference type="AlphaFoldDB" id="A0A8S9XP90"/>
<feature type="transmembrane region" description="Helical" evidence="13">
    <location>
        <begin position="914"/>
        <end position="935"/>
    </location>
</feature>